<dbReference type="AlphaFoldDB" id="A0A974S8Z5"/>
<reference evidence="1" key="1">
    <citation type="submission" date="2021-01" db="EMBL/GenBank/DDBJ databases">
        <title>Genome sequence of Phenylobacterium sp. 20VBR1 isolated from a valley glaceir, Ny-Alesund, Svalbard.</title>
        <authorList>
            <person name="Thomas F.A."/>
            <person name="Krishnan K.P."/>
            <person name="Sinha R.K."/>
        </authorList>
    </citation>
    <scope>NUCLEOTIDE SEQUENCE</scope>
    <source>
        <strain evidence="1">20VBR1</strain>
    </source>
</reference>
<organism evidence="1">
    <name type="scientific">Phenylobacterium glaciei</name>
    <dbReference type="NCBI Taxonomy" id="2803784"/>
    <lineage>
        <taxon>Bacteria</taxon>
        <taxon>Pseudomonadati</taxon>
        <taxon>Pseudomonadota</taxon>
        <taxon>Alphaproteobacteria</taxon>
        <taxon>Caulobacterales</taxon>
        <taxon>Caulobacteraceae</taxon>
        <taxon>Phenylobacterium</taxon>
    </lineage>
</organism>
<dbReference type="EMBL" id="CP068570">
    <property type="protein sequence ID" value="QQZ49052.1"/>
    <property type="molecule type" value="Genomic_DNA"/>
</dbReference>
<dbReference type="SUPFAM" id="SSF51735">
    <property type="entry name" value="NAD(P)-binding Rossmann-fold domains"/>
    <property type="match status" value="1"/>
</dbReference>
<accession>A0A974S8Z5</accession>
<dbReference type="InterPro" id="IPR036291">
    <property type="entry name" value="NAD(P)-bd_dom_sf"/>
</dbReference>
<dbReference type="Pfam" id="PF13561">
    <property type="entry name" value="adh_short_C2"/>
    <property type="match status" value="1"/>
</dbReference>
<proteinExistence type="predicted"/>
<dbReference type="Gene3D" id="3.40.50.720">
    <property type="entry name" value="NAD(P)-binding Rossmann-like Domain"/>
    <property type="match status" value="1"/>
</dbReference>
<dbReference type="InterPro" id="IPR002347">
    <property type="entry name" value="SDR_fam"/>
</dbReference>
<evidence type="ECO:0000313" key="1">
    <source>
        <dbReference type="EMBL" id="QQZ49052.1"/>
    </source>
</evidence>
<protein>
    <submittedName>
        <fullName evidence="1">SDR family oxidoreductase</fullName>
    </submittedName>
</protein>
<name>A0A974S8Z5_9CAUL</name>
<sequence>MAVAGIAQASGQEQEAVRAARNARVPLGGKMGNAWDTAYAALFLASDEAGFITGAILPVDGGMGSRIG</sequence>
<gene>
    <name evidence="1" type="ORF">JKL49_17805</name>
</gene>